<dbReference type="Gene3D" id="3.40.630.30">
    <property type="match status" value="1"/>
</dbReference>
<accession>A0A2D2D2X6</accession>
<protein>
    <submittedName>
        <fullName evidence="1">N-acetyltransferase</fullName>
    </submittedName>
</protein>
<sequence length="400" mass="44927">MTTARYKARFIPSLDQVDAGEWDALANPPGLTPEEAEGERYNPFISSAFLLALERSKSVGARTGWTPLYTLLDDPDGRLVAAAPSYVKMHSMGEYVFDFGWAQAYENAGGRYYPKIQVAVPFTPATGRRLLVARDAPEGARESLIAALRALRQAAEASSLHVTFGTKAETRALEGAGFAPRVGEQFHFLNENYRDFDDFLAALSSRKRKTIKRERRDALGDDLSIDLLRGADIKPEHWDRFFAFYMDTSGRKWGRPYLTRDFFHQIGATMAERVLLVMARRGDEHIAGAINFLGDDAIYGRNWGALEERPFLHFEVCYYQAIEYAIRHGYQRVEAGAQGEHKLARGYRPAPTHSAHDFADARLRTAVDEFLSREKVAIDEAVADYEAGLPFRRDGAAQSE</sequence>
<dbReference type="SUPFAM" id="SSF55729">
    <property type="entry name" value="Acyl-CoA N-acyltransferases (Nat)"/>
    <property type="match status" value="1"/>
</dbReference>
<dbReference type="RefSeq" id="WP_003613020.1">
    <property type="nucleotide sequence ID" value="NZ_ADVE02000001.1"/>
</dbReference>
<name>A0A2D2D2X6_METT3</name>
<organism evidence="1 2">
    <name type="scientific">Methylosinus trichosporium (strain ATCC 35070 / NCIMB 11131 / UNIQEM 75 / OB3b)</name>
    <dbReference type="NCBI Taxonomy" id="595536"/>
    <lineage>
        <taxon>Bacteria</taxon>
        <taxon>Pseudomonadati</taxon>
        <taxon>Pseudomonadota</taxon>
        <taxon>Alphaproteobacteria</taxon>
        <taxon>Hyphomicrobiales</taxon>
        <taxon>Methylocystaceae</taxon>
        <taxon>Methylosinus</taxon>
    </lineage>
</organism>
<dbReference type="Pfam" id="PF04339">
    <property type="entry name" value="FemAB_like"/>
    <property type="match status" value="1"/>
</dbReference>
<dbReference type="InterPro" id="IPR016181">
    <property type="entry name" value="Acyl_CoA_acyltransferase"/>
</dbReference>
<dbReference type="PANTHER" id="PTHR47017">
    <property type="entry name" value="ACYL-COA"/>
    <property type="match status" value="1"/>
</dbReference>
<keyword evidence="2" id="KW-1185">Reference proteome</keyword>
<dbReference type="STRING" id="595536.GCA_000178815_01865"/>
<dbReference type="PANTHER" id="PTHR47017:SF1">
    <property type="entry name" value="ACYL-COA"/>
    <property type="match status" value="1"/>
</dbReference>
<evidence type="ECO:0000313" key="2">
    <source>
        <dbReference type="Proteomes" id="UP000230709"/>
    </source>
</evidence>
<gene>
    <name evidence="1" type="ORF">CQW49_16585</name>
</gene>
<evidence type="ECO:0000313" key="1">
    <source>
        <dbReference type="EMBL" id="ATQ69316.1"/>
    </source>
</evidence>
<dbReference type="Proteomes" id="UP000230709">
    <property type="component" value="Chromosome"/>
</dbReference>
<reference evidence="2" key="1">
    <citation type="submission" date="2017-10" db="EMBL/GenBank/DDBJ databases">
        <title>Completed PacBio SMRT sequence of Methylosinus trichosporium OB3b reveals presence of a third large plasmid.</title>
        <authorList>
            <person name="Charles T.C."/>
            <person name="Lynch M.D.J."/>
            <person name="Heil J.R."/>
            <person name="Cheng J."/>
        </authorList>
    </citation>
    <scope>NUCLEOTIDE SEQUENCE [LARGE SCALE GENOMIC DNA]</scope>
    <source>
        <strain evidence="2">OB3b</strain>
    </source>
</reference>
<dbReference type="AlphaFoldDB" id="A0A2D2D2X6"/>
<dbReference type="GO" id="GO:0016740">
    <property type="term" value="F:transferase activity"/>
    <property type="evidence" value="ECO:0007669"/>
    <property type="project" value="UniProtKB-KW"/>
</dbReference>
<dbReference type="InterPro" id="IPR007434">
    <property type="entry name" value="FemAB-like"/>
</dbReference>
<dbReference type="KEGG" id="mtw:CQW49_16585"/>
<keyword evidence="1" id="KW-0808">Transferase</keyword>
<dbReference type="EMBL" id="CP023737">
    <property type="protein sequence ID" value="ATQ69316.1"/>
    <property type="molecule type" value="Genomic_DNA"/>
</dbReference>
<proteinExistence type="predicted"/>